<dbReference type="PROSITE" id="PS50850">
    <property type="entry name" value="MFS"/>
    <property type="match status" value="1"/>
</dbReference>
<dbReference type="EMBL" id="JBDJPC010000004">
    <property type="protein sequence ID" value="KAL1505343.1"/>
    <property type="molecule type" value="Genomic_DNA"/>
</dbReference>
<dbReference type="PANTHER" id="PTHR23511:SF5">
    <property type="entry name" value="MAJOR FACILITATOR-TYPE TRANSPORTER HXNZ-RELATED"/>
    <property type="match status" value="1"/>
</dbReference>
<keyword evidence="3 6" id="KW-0812">Transmembrane</keyword>
<dbReference type="GO" id="GO:0016020">
    <property type="term" value="C:membrane"/>
    <property type="evidence" value="ECO:0007669"/>
    <property type="project" value="UniProtKB-SubCell"/>
</dbReference>
<keyword evidence="5 6" id="KW-0472">Membrane</keyword>
<evidence type="ECO:0000313" key="8">
    <source>
        <dbReference type="EMBL" id="KAL1505343.1"/>
    </source>
</evidence>
<evidence type="ECO:0000256" key="4">
    <source>
        <dbReference type="ARBA" id="ARBA00022989"/>
    </source>
</evidence>
<feature type="transmembrane region" description="Helical" evidence="6">
    <location>
        <begin position="95"/>
        <end position="127"/>
    </location>
</feature>
<feature type="transmembrane region" description="Helical" evidence="6">
    <location>
        <begin position="393"/>
        <end position="411"/>
    </location>
</feature>
<dbReference type="InterPro" id="IPR005829">
    <property type="entry name" value="Sugar_transporter_CS"/>
</dbReference>
<dbReference type="Proteomes" id="UP001566132">
    <property type="component" value="Unassembled WGS sequence"/>
</dbReference>
<feature type="transmembrane region" description="Helical" evidence="6">
    <location>
        <begin position="148"/>
        <end position="171"/>
    </location>
</feature>
<feature type="transmembrane region" description="Helical" evidence="6">
    <location>
        <begin position="364"/>
        <end position="386"/>
    </location>
</feature>
<dbReference type="InterPro" id="IPR036259">
    <property type="entry name" value="MFS_trans_sf"/>
</dbReference>
<proteinExistence type="predicted"/>
<feature type="transmembrane region" description="Helical" evidence="6">
    <location>
        <begin position="417"/>
        <end position="441"/>
    </location>
</feature>
<evidence type="ECO:0000256" key="6">
    <source>
        <dbReference type="SAM" id="Phobius"/>
    </source>
</evidence>
<organism evidence="8 9">
    <name type="scientific">Hypothenemus hampei</name>
    <name type="common">Coffee berry borer</name>
    <dbReference type="NCBI Taxonomy" id="57062"/>
    <lineage>
        <taxon>Eukaryota</taxon>
        <taxon>Metazoa</taxon>
        <taxon>Ecdysozoa</taxon>
        <taxon>Arthropoda</taxon>
        <taxon>Hexapoda</taxon>
        <taxon>Insecta</taxon>
        <taxon>Pterygota</taxon>
        <taxon>Neoptera</taxon>
        <taxon>Endopterygota</taxon>
        <taxon>Coleoptera</taxon>
        <taxon>Polyphaga</taxon>
        <taxon>Cucujiformia</taxon>
        <taxon>Curculionidae</taxon>
        <taxon>Scolytinae</taxon>
        <taxon>Hypothenemus</taxon>
    </lineage>
</organism>
<reference evidence="8 9" key="1">
    <citation type="submission" date="2024-05" db="EMBL/GenBank/DDBJ databases">
        <title>Genetic variation in Jamaican populations of the coffee berry borer (Hypothenemus hampei).</title>
        <authorList>
            <person name="Errbii M."/>
            <person name="Myrie A."/>
        </authorList>
    </citation>
    <scope>NUCLEOTIDE SEQUENCE [LARGE SCALE GENOMIC DNA]</scope>
    <source>
        <strain evidence="8">JA-Hopewell-2020-01-JO</strain>
        <tissue evidence="8">Whole body</tissue>
    </source>
</reference>
<comment type="caution">
    <text evidence="8">The sequence shown here is derived from an EMBL/GenBank/DDBJ whole genome shotgun (WGS) entry which is preliminary data.</text>
</comment>
<feature type="transmembrane region" description="Helical" evidence="6">
    <location>
        <begin position="477"/>
        <end position="496"/>
    </location>
</feature>
<name>A0ABD1EWC6_HYPHA</name>
<dbReference type="SUPFAM" id="SSF103473">
    <property type="entry name" value="MFS general substrate transporter"/>
    <property type="match status" value="1"/>
</dbReference>
<evidence type="ECO:0000256" key="2">
    <source>
        <dbReference type="ARBA" id="ARBA00022448"/>
    </source>
</evidence>
<dbReference type="AlphaFoldDB" id="A0ABD1EWC6"/>
<evidence type="ECO:0000256" key="3">
    <source>
        <dbReference type="ARBA" id="ARBA00022692"/>
    </source>
</evidence>
<dbReference type="PROSITE" id="PS00216">
    <property type="entry name" value="SUGAR_TRANSPORT_1"/>
    <property type="match status" value="2"/>
</dbReference>
<sequence length="506" mass="57640">MEVNQVQNLEDCLFHTGWGLYYKFIVGLACICHFVYGLSFLTMAYAVALSTCSDVVIPRNYTLRIFSAFLIGCALGGLVTGPLADCYGRKRFLMYSFIALFLTTFTAAFTYNVFIIIGVSFFMGVGLETNATQMKLLTIEVLGKQRRGFWMFFCDFFQVFGYSTVTFLIVLMETATLLNWNHSNFIKPPTWRTMFAVSGGASLILACASGLLEESPRYYLYLGRNYLAFLLIKQLFAINNSNFADNFMIKEEELVGLIKNFDLRYEEPTLYWQKIKKCLWRFWKSVKLMCSNHYFKNCWLLTLLKAPLIAISVFQLNVLLAKLLIYDQSVIEKKFNGLQLIFPIFDRNGTFNSICETNQQTKVFYTNLIVLSSVMMIGPILGMLVIDYIGRKLLAFSSLLIASASFLLMAFLNDVVIQTIIACCIVIHITITYSVISLVNLELFPTAFRATSAEITNIPGYILALFVVNFFETESKLLLIIMGLSYCCLSIFTCFLPETKNRPLEE</sequence>
<dbReference type="Pfam" id="PF07690">
    <property type="entry name" value="MFS_1"/>
    <property type="match status" value="1"/>
</dbReference>
<feature type="transmembrane region" description="Helical" evidence="6">
    <location>
        <begin position="298"/>
        <end position="320"/>
    </location>
</feature>
<feature type="transmembrane region" description="Helical" evidence="6">
    <location>
        <begin position="191"/>
        <end position="212"/>
    </location>
</feature>
<feature type="domain" description="Major facilitator superfamily (MFS) profile" evidence="7">
    <location>
        <begin position="25"/>
        <end position="500"/>
    </location>
</feature>
<dbReference type="PANTHER" id="PTHR23511">
    <property type="entry name" value="SYNAPTIC VESICLE GLYCOPROTEIN 2"/>
    <property type="match status" value="1"/>
</dbReference>
<protein>
    <recommendedName>
        <fullName evidence="7">Major facilitator superfamily (MFS) profile domain-containing protein</fullName>
    </recommendedName>
</protein>
<feature type="transmembrane region" description="Helical" evidence="6">
    <location>
        <begin position="61"/>
        <end position="83"/>
    </location>
</feature>
<dbReference type="InterPro" id="IPR020846">
    <property type="entry name" value="MFS_dom"/>
</dbReference>
<comment type="subcellular location">
    <subcellularLocation>
        <location evidence="1">Membrane</location>
        <topology evidence="1">Multi-pass membrane protein</topology>
    </subcellularLocation>
</comment>
<keyword evidence="2" id="KW-0813">Transport</keyword>
<dbReference type="InterPro" id="IPR011701">
    <property type="entry name" value="MFS"/>
</dbReference>
<feature type="transmembrane region" description="Helical" evidence="6">
    <location>
        <begin position="453"/>
        <end position="471"/>
    </location>
</feature>
<gene>
    <name evidence="8" type="ORF">ABEB36_004931</name>
</gene>
<evidence type="ECO:0000313" key="9">
    <source>
        <dbReference type="Proteomes" id="UP001566132"/>
    </source>
</evidence>
<keyword evidence="4 6" id="KW-1133">Transmembrane helix</keyword>
<evidence type="ECO:0000259" key="7">
    <source>
        <dbReference type="PROSITE" id="PS50850"/>
    </source>
</evidence>
<evidence type="ECO:0000256" key="5">
    <source>
        <dbReference type="ARBA" id="ARBA00023136"/>
    </source>
</evidence>
<evidence type="ECO:0000256" key="1">
    <source>
        <dbReference type="ARBA" id="ARBA00004141"/>
    </source>
</evidence>
<accession>A0ABD1EWC6</accession>
<dbReference type="Gene3D" id="1.20.1250.20">
    <property type="entry name" value="MFS general substrate transporter like domains"/>
    <property type="match status" value="1"/>
</dbReference>
<keyword evidence="9" id="KW-1185">Reference proteome</keyword>
<feature type="transmembrane region" description="Helical" evidence="6">
    <location>
        <begin position="20"/>
        <end position="49"/>
    </location>
</feature>